<dbReference type="PANTHER" id="PTHR43386:SF1">
    <property type="entry name" value="D,D-DIPEPTIDE TRANSPORT SYSTEM PERMEASE PROTEIN DDPC-RELATED"/>
    <property type="match status" value="1"/>
</dbReference>
<sequence>MKSIGFKQSSNGRVLKKTGFLKPSTRENMKIYWYKFSRNKLSVTGLIIVLTCIILAIFAEYVTPYPEHSREFVDFANARVAPNSRYWFGTDVFGRDVFTRVIFSFRGALKMPIVVLAISVPIGTLTGLLAGYYNGTWISTIIMRITDIFVSIPPLVLALSIASLLEPNMTNSMIAVTVSWWPWYTRLVYGNAASIKNEYFVKNAELIGASKFHILFKEILPNCLSPIFTKMALDVGWVILQGASLSFVGLGEQPPTPDFGQMISDGAKYMPDLWWTTIFPALGIVFIILGFNFLGDGIRDMLDKGR</sequence>
<evidence type="ECO:0000256" key="3">
    <source>
        <dbReference type="ARBA" id="ARBA00022475"/>
    </source>
</evidence>
<evidence type="ECO:0000256" key="4">
    <source>
        <dbReference type="ARBA" id="ARBA00022692"/>
    </source>
</evidence>
<feature type="transmembrane region" description="Helical" evidence="7">
    <location>
        <begin position="145"/>
        <end position="165"/>
    </location>
</feature>
<comment type="similarity">
    <text evidence="7">Belongs to the binding-protein-dependent transport system permease family.</text>
</comment>
<name>A0A1H3BQX2_9FIRM</name>
<gene>
    <name evidence="9" type="ORF">SAMN05660923_02292</name>
</gene>
<evidence type="ECO:0000259" key="8">
    <source>
        <dbReference type="PROSITE" id="PS50928"/>
    </source>
</evidence>
<accession>A0A1H3BQX2</accession>
<dbReference type="InterPro" id="IPR050366">
    <property type="entry name" value="BP-dependent_transpt_permease"/>
</dbReference>
<dbReference type="InterPro" id="IPR035906">
    <property type="entry name" value="MetI-like_sf"/>
</dbReference>
<evidence type="ECO:0000256" key="2">
    <source>
        <dbReference type="ARBA" id="ARBA00022448"/>
    </source>
</evidence>
<organism evidence="9 10">
    <name type="scientific">Tepidimicrobium xylanilyticum</name>
    <dbReference type="NCBI Taxonomy" id="1123352"/>
    <lineage>
        <taxon>Bacteria</taxon>
        <taxon>Bacillati</taxon>
        <taxon>Bacillota</taxon>
        <taxon>Tissierellia</taxon>
        <taxon>Tissierellales</taxon>
        <taxon>Tepidimicrobiaceae</taxon>
        <taxon>Tepidimicrobium</taxon>
    </lineage>
</organism>
<evidence type="ECO:0000256" key="6">
    <source>
        <dbReference type="ARBA" id="ARBA00023136"/>
    </source>
</evidence>
<dbReference type="SUPFAM" id="SSF161098">
    <property type="entry name" value="MetI-like"/>
    <property type="match status" value="1"/>
</dbReference>
<dbReference type="RefSeq" id="WP_200773767.1">
    <property type="nucleotide sequence ID" value="NZ_BSYN01000006.1"/>
</dbReference>
<protein>
    <submittedName>
        <fullName evidence="9">Peptide/nickel transport system permease protein</fullName>
    </submittedName>
</protein>
<feature type="transmembrane region" description="Helical" evidence="7">
    <location>
        <begin position="273"/>
        <end position="294"/>
    </location>
</feature>
<keyword evidence="3" id="KW-1003">Cell membrane</keyword>
<dbReference type="EMBL" id="FNNG01000011">
    <property type="protein sequence ID" value="SDX44118.1"/>
    <property type="molecule type" value="Genomic_DNA"/>
</dbReference>
<dbReference type="Proteomes" id="UP000198828">
    <property type="component" value="Unassembled WGS sequence"/>
</dbReference>
<keyword evidence="10" id="KW-1185">Reference proteome</keyword>
<keyword evidence="2 7" id="KW-0813">Transport</keyword>
<dbReference type="GO" id="GO:0055085">
    <property type="term" value="P:transmembrane transport"/>
    <property type="evidence" value="ECO:0007669"/>
    <property type="project" value="InterPro"/>
</dbReference>
<keyword evidence="5 7" id="KW-1133">Transmembrane helix</keyword>
<dbReference type="PANTHER" id="PTHR43386">
    <property type="entry name" value="OLIGOPEPTIDE TRANSPORT SYSTEM PERMEASE PROTEIN APPC"/>
    <property type="match status" value="1"/>
</dbReference>
<dbReference type="Pfam" id="PF12911">
    <property type="entry name" value="OppC_N"/>
    <property type="match status" value="1"/>
</dbReference>
<dbReference type="InterPro" id="IPR000515">
    <property type="entry name" value="MetI-like"/>
</dbReference>
<evidence type="ECO:0000256" key="1">
    <source>
        <dbReference type="ARBA" id="ARBA00004651"/>
    </source>
</evidence>
<dbReference type="AlphaFoldDB" id="A0A1H3BQX2"/>
<evidence type="ECO:0000313" key="10">
    <source>
        <dbReference type="Proteomes" id="UP000198828"/>
    </source>
</evidence>
<dbReference type="PROSITE" id="PS50928">
    <property type="entry name" value="ABC_TM1"/>
    <property type="match status" value="1"/>
</dbReference>
<evidence type="ECO:0000256" key="5">
    <source>
        <dbReference type="ARBA" id="ARBA00022989"/>
    </source>
</evidence>
<feature type="domain" description="ABC transmembrane type-1" evidence="8">
    <location>
        <begin position="105"/>
        <end position="295"/>
    </location>
</feature>
<evidence type="ECO:0000256" key="7">
    <source>
        <dbReference type="RuleBase" id="RU363032"/>
    </source>
</evidence>
<feature type="transmembrane region" description="Helical" evidence="7">
    <location>
        <begin position="113"/>
        <end position="133"/>
    </location>
</feature>
<dbReference type="Pfam" id="PF00528">
    <property type="entry name" value="BPD_transp_1"/>
    <property type="match status" value="1"/>
</dbReference>
<reference evidence="9 10" key="1">
    <citation type="submission" date="2016-10" db="EMBL/GenBank/DDBJ databases">
        <authorList>
            <person name="de Groot N.N."/>
        </authorList>
    </citation>
    <scope>NUCLEOTIDE SEQUENCE [LARGE SCALE GENOMIC DNA]</scope>
    <source>
        <strain evidence="9 10">DSM 23310</strain>
    </source>
</reference>
<dbReference type="CDD" id="cd06261">
    <property type="entry name" value="TM_PBP2"/>
    <property type="match status" value="1"/>
</dbReference>
<keyword evidence="4 7" id="KW-0812">Transmembrane</keyword>
<dbReference type="GO" id="GO:0005886">
    <property type="term" value="C:plasma membrane"/>
    <property type="evidence" value="ECO:0007669"/>
    <property type="project" value="UniProtKB-SubCell"/>
</dbReference>
<dbReference type="Gene3D" id="1.10.3720.10">
    <property type="entry name" value="MetI-like"/>
    <property type="match status" value="1"/>
</dbReference>
<evidence type="ECO:0000313" key="9">
    <source>
        <dbReference type="EMBL" id="SDX44118.1"/>
    </source>
</evidence>
<proteinExistence type="inferred from homology"/>
<dbReference type="InterPro" id="IPR025966">
    <property type="entry name" value="OppC_N"/>
</dbReference>
<keyword evidence="6 7" id="KW-0472">Membrane</keyword>
<feature type="transmembrane region" description="Helical" evidence="7">
    <location>
        <begin position="41"/>
        <end position="62"/>
    </location>
</feature>
<comment type="subcellular location">
    <subcellularLocation>
        <location evidence="1 7">Cell membrane</location>
        <topology evidence="1 7">Multi-pass membrane protein</topology>
    </subcellularLocation>
</comment>